<dbReference type="InterPro" id="IPR000640">
    <property type="entry name" value="EFG_V-like"/>
</dbReference>
<accession>A0A0F9QAV8</accession>
<evidence type="ECO:0000313" key="7">
    <source>
        <dbReference type="EMBL" id="KKN02503.1"/>
    </source>
</evidence>
<dbReference type="GO" id="GO:0003746">
    <property type="term" value="F:translation elongation factor activity"/>
    <property type="evidence" value="ECO:0007669"/>
    <property type="project" value="TreeGrafter"/>
</dbReference>
<dbReference type="InterPro" id="IPR020568">
    <property type="entry name" value="Ribosomal_Su5_D2-typ_SF"/>
</dbReference>
<proteinExistence type="predicted"/>
<keyword evidence="3" id="KW-0547">Nucleotide-binding</keyword>
<dbReference type="InterPro" id="IPR005517">
    <property type="entry name" value="Transl_elong_EFG/EF2_IV"/>
</dbReference>
<evidence type="ECO:0000256" key="3">
    <source>
        <dbReference type="ARBA" id="ARBA00022741"/>
    </source>
</evidence>
<dbReference type="GO" id="GO:1990904">
    <property type="term" value="C:ribonucleoprotein complex"/>
    <property type="evidence" value="ECO:0007669"/>
    <property type="project" value="TreeGrafter"/>
</dbReference>
<reference evidence="7" key="1">
    <citation type="journal article" date="2015" name="Nature">
        <title>Complex archaea that bridge the gap between prokaryotes and eukaryotes.</title>
        <authorList>
            <person name="Spang A."/>
            <person name="Saw J.H."/>
            <person name="Jorgensen S.L."/>
            <person name="Zaremba-Niedzwiedzka K."/>
            <person name="Martijn J."/>
            <person name="Lind A.E."/>
            <person name="van Eijk R."/>
            <person name="Schleper C."/>
            <person name="Guy L."/>
            <person name="Ettema T.J."/>
        </authorList>
    </citation>
    <scope>NUCLEOTIDE SEQUENCE</scope>
</reference>
<dbReference type="Pfam" id="PF00679">
    <property type="entry name" value="EFG_C"/>
    <property type="match status" value="1"/>
</dbReference>
<dbReference type="Gene3D" id="3.30.70.240">
    <property type="match status" value="1"/>
</dbReference>
<comment type="caution">
    <text evidence="7">The sequence shown here is derived from an EMBL/GenBank/DDBJ whole genome shotgun (WGS) entry which is preliminary data.</text>
</comment>
<dbReference type="InterPro" id="IPR014721">
    <property type="entry name" value="Ribsml_uS5_D2-typ_fold_subgr"/>
</dbReference>
<dbReference type="PANTHER" id="PTHR42908">
    <property type="entry name" value="TRANSLATION ELONGATION FACTOR-RELATED"/>
    <property type="match status" value="1"/>
</dbReference>
<gene>
    <name evidence="7" type="ORF">LCGC14_1117000</name>
</gene>
<dbReference type="Pfam" id="PF03764">
    <property type="entry name" value="EFG_IV"/>
    <property type="match status" value="1"/>
</dbReference>
<dbReference type="SUPFAM" id="SSF54980">
    <property type="entry name" value="EF-G C-terminal domain-like"/>
    <property type="match status" value="1"/>
</dbReference>
<dbReference type="CDD" id="cd01681">
    <property type="entry name" value="aeEF2_snRNP_like_IV"/>
    <property type="match status" value="1"/>
</dbReference>
<evidence type="ECO:0000256" key="1">
    <source>
        <dbReference type="ARBA" id="ARBA00017891"/>
    </source>
</evidence>
<dbReference type="PANTHER" id="PTHR42908:SF3">
    <property type="entry name" value="ELONGATION FACTOR-LIKE GTPASE 1"/>
    <property type="match status" value="1"/>
</dbReference>
<dbReference type="SMART" id="SM00838">
    <property type="entry name" value="EFG_C"/>
    <property type="match status" value="1"/>
</dbReference>
<dbReference type="AlphaFoldDB" id="A0A0F9QAV8"/>
<evidence type="ECO:0000256" key="2">
    <source>
        <dbReference type="ARBA" id="ARBA00022490"/>
    </source>
</evidence>
<organism evidence="7">
    <name type="scientific">marine sediment metagenome</name>
    <dbReference type="NCBI Taxonomy" id="412755"/>
    <lineage>
        <taxon>unclassified sequences</taxon>
        <taxon>metagenomes</taxon>
        <taxon>ecological metagenomes</taxon>
    </lineage>
</organism>
<dbReference type="EMBL" id="LAZR01005141">
    <property type="protein sequence ID" value="KKN02503.1"/>
    <property type="molecule type" value="Genomic_DNA"/>
</dbReference>
<feature type="non-terminal residue" evidence="7">
    <location>
        <position position="1"/>
    </location>
</feature>
<evidence type="ECO:0000259" key="6">
    <source>
        <dbReference type="SMART" id="SM00889"/>
    </source>
</evidence>
<keyword evidence="2" id="KW-0963">Cytoplasm</keyword>
<dbReference type="SUPFAM" id="SSF54211">
    <property type="entry name" value="Ribosomal protein S5 domain 2-like"/>
    <property type="match status" value="1"/>
</dbReference>
<dbReference type="CDD" id="cd01514">
    <property type="entry name" value="Elongation_Factor_C"/>
    <property type="match status" value="1"/>
</dbReference>
<dbReference type="GO" id="GO:0003924">
    <property type="term" value="F:GTPase activity"/>
    <property type="evidence" value="ECO:0007669"/>
    <property type="project" value="TreeGrafter"/>
</dbReference>
<sequence>LTKRINNQVKINIGEPIIVYREKITQKSPNFHTKSANTHNRILMYIEPLDATTEKLIESRKVNDLQNDKVRAKILREEAGWDAKEARRIVDVYQGSLLVNGTSGLQRFDRVKSYLSAAFRDWLGNCILAKEPAAGIKAVFIDLVVHEDPRHTGYGQIAGMTFSALSLSMLEAGAHLFEPIQKIDIKTPQGTEGGVTAIITKRRGRILNVILEGEYVRIQGKIPAAETIGIADDIRGSTQGRAFFGYEFLGFEKVPQSLEEDLILEIRKRKNMPLEMPSTRSWERFIYKRS</sequence>
<protein>
    <recommendedName>
        <fullName evidence="1">Elongation factor 2</fullName>
    </recommendedName>
</protein>
<name>A0A0F9QAV8_9ZZZZ</name>
<evidence type="ECO:0000256" key="4">
    <source>
        <dbReference type="ARBA" id="ARBA00023134"/>
    </source>
</evidence>
<dbReference type="SMART" id="SM00889">
    <property type="entry name" value="EFG_IV"/>
    <property type="match status" value="1"/>
</dbReference>
<feature type="domain" description="Translation elongation factor EFG/EF2" evidence="6">
    <location>
        <begin position="61"/>
        <end position="173"/>
    </location>
</feature>
<dbReference type="Gene3D" id="3.30.230.10">
    <property type="match status" value="1"/>
</dbReference>
<dbReference type="GO" id="GO:0005829">
    <property type="term" value="C:cytosol"/>
    <property type="evidence" value="ECO:0007669"/>
    <property type="project" value="TreeGrafter"/>
</dbReference>
<keyword evidence="4" id="KW-0342">GTP-binding</keyword>
<dbReference type="GO" id="GO:0005525">
    <property type="term" value="F:GTP binding"/>
    <property type="evidence" value="ECO:0007669"/>
    <property type="project" value="UniProtKB-KW"/>
</dbReference>
<feature type="domain" description="Elongation factor EFG" evidence="5">
    <location>
        <begin position="175"/>
        <end position="262"/>
    </location>
</feature>
<evidence type="ECO:0000259" key="5">
    <source>
        <dbReference type="SMART" id="SM00838"/>
    </source>
</evidence>
<dbReference type="InterPro" id="IPR035647">
    <property type="entry name" value="EFG_III/V"/>
</dbReference>